<dbReference type="EMBL" id="VSSQ01033736">
    <property type="protein sequence ID" value="MPM85422.1"/>
    <property type="molecule type" value="Genomic_DNA"/>
</dbReference>
<organism evidence="1">
    <name type="scientific">bioreactor metagenome</name>
    <dbReference type="NCBI Taxonomy" id="1076179"/>
    <lineage>
        <taxon>unclassified sequences</taxon>
        <taxon>metagenomes</taxon>
        <taxon>ecological metagenomes</taxon>
    </lineage>
</organism>
<name>A0A645D9X9_9ZZZZ</name>
<reference evidence="1" key="1">
    <citation type="submission" date="2019-08" db="EMBL/GenBank/DDBJ databases">
        <authorList>
            <person name="Kucharzyk K."/>
            <person name="Murdoch R.W."/>
            <person name="Higgins S."/>
            <person name="Loffler F."/>
        </authorList>
    </citation>
    <scope>NUCLEOTIDE SEQUENCE</scope>
</reference>
<sequence>MIGIERDILILISRVRCMTETQVGKVFGSRKRYGRKPFKKTLRKMCNEYTLRKYPCNINYSGYKDNTYVYYLNGSKMYKGQELVKAVIGSEVAIKLSSSGYEIKRFYRNVSVADSKFDLFIEYIDKYNEPKQLLVDINLDENFRSSKYEDMEYKINKSTIPFYEIPKILVVTSENIDGLNEIRGNYEVNFLDLNLSKLFRYI</sequence>
<accession>A0A645D9X9</accession>
<evidence type="ECO:0000313" key="1">
    <source>
        <dbReference type="EMBL" id="MPM85422.1"/>
    </source>
</evidence>
<comment type="caution">
    <text evidence="1">The sequence shown here is derived from an EMBL/GenBank/DDBJ whole genome shotgun (WGS) entry which is preliminary data.</text>
</comment>
<dbReference type="AlphaFoldDB" id="A0A645D9X9"/>
<proteinExistence type="predicted"/>
<protein>
    <submittedName>
        <fullName evidence="1">Uncharacterized protein</fullName>
    </submittedName>
</protein>
<gene>
    <name evidence="1" type="ORF">SDC9_132503</name>
</gene>